<proteinExistence type="predicted"/>
<reference evidence="2" key="1">
    <citation type="submission" date="2025-08" db="UniProtKB">
        <authorList>
            <consortium name="Ensembl"/>
        </authorList>
    </citation>
    <scope>IDENTIFICATION</scope>
</reference>
<sequence>MLLSKINSLAHLRSGTGAELHAAKLQAGKEKEPLEQLYRVGPLLGSGGFGSVYSGVRLSDSAPVSGGAGGGAGRRRGGGQLSPTLPLACRWRSNTWLGTASPRGESWNTCVQPARVGPLARLFIWSRCSMTWSVGTSPSSATRTSSAGSSSSGTGSLSTIPGRHFQPHVAASPSPAPGASRHPPAQPHPGAWQVRAPGGSCQKQQRIPDLSL</sequence>
<name>A0A672UY96_STRHB</name>
<evidence type="ECO:0000256" key="1">
    <source>
        <dbReference type="SAM" id="MobiDB-lite"/>
    </source>
</evidence>
<evidence type="ECO:0000313" key="3">
    <source>
        <dbReference type="Proteomes" id="UP000472266"/>
    </source>
</evidence>
<reference evidence="2" key="2">
    <citation type="submission" date="2025-09" db="UniProtKB">
        <authorList>
            <consortium name="Ensembl"/>
        </authorList>
    </citation>
    <scope>IDENTIFICATION</scope>
</reference>
<feature type="compositionally biased region" description="Low complexity" evidence="1">
    <location>
        <begin position="170"/>
        <end position="183"/>
    </location>
</feature>
<dbReference type="GeneTree" id="ENSGT00940000153394"/>
<protein>
    <submittedName>
        <fullName evidence="2">Pim-1 proto-oncogene, serine/threonine kinase</fullName>
    </submittedName>
</protein>
<dbReference type="AlphaFoldDB" id="A0A672UY96"/>
<gene>
    <name evidence="2" type="primary">PIM1</name>
</gene>
<evidence type="ECO:0000313" key="2">
    <source>
        <dbReference type="Ensembl" id="ENSSHBP00005019457.1"/>
    </source>
</evidence>
<dbReference type="Ensembl" id="ENSSHBT00005023250.1">
    <property type="protein sequence ID" value="ENSSHBP00005019457.1"/>
    <property type="gene ID" value="ENSSHBG00005016694.1"/>
</dbReference>
<feature type="region of interest" description="Disordered" evidence="1">
    <location>
        <begin position="63"/>
        <end position="84"/>
    </location>
</feature>
<dbReference type="Proteomes" id="UP000472266">
    <property type="component" value="Unplaced"/>
</dbReference>
<organism evidence="2 3">
    <name type="scientific">Strigops habroptila</name>
    <name type="common">Kakapo</name>
    <dbReference type="NCBI Taxonomy" id="2489341"/>
    <lineage>
        <taxon>Eukaryota</taxon>
        <taxon>Metazoa</taxon>
        <taxon>Chordata</taxon>
        <taxon>Craniata</taxon>
        <taxon>Vertebrata</taxon>
        <taxon>Euteleostomi</taxon>
        <taxon>Archelosauria</taxon>
        <taxon>Archosauria</taxon>
        <taxon>Dinosauria</taxon>
        <taxon>Saurischia</taxon>
        <taxon>Theropoda</taxon>
        <taxon>Coelurosauria</taxon>
        <taxon>Aves</taxon>
        <taxon>Neognathae</taxon>
        <taxon>Neoaves</taxon>
        <taxon>Telluraves</taxon>
        <taxon>Australaves</taxon>
        <taxon>Psittaciformes</taxon>
        <taxon>Psittacidae</taxon>
        <taxon>Strigops</taxon>
    </lineage>
</organism>
<dbReference type="Gene3D" id="3.30.200.20">
    <property type="entry name" value="Phosphorylase Kinase, domain 1"/>
    <property type="match status" value="1"/>
</dbReference>
<dbReference type="InParanoid" id="A0A672UY96"/>
<feature type="region of interest" description="Disordered" evidence="1">
    <location>
        <begin position="135"/>
        <end position="212"/>
    </location>
</feature>
<accession>A0A672UY96</accession>
<feature type="compositionally biased region" description="Low complexity" evidence="1">
    <location>
        <begin position="135"/>
        <end position="162"/>
    </location>
</feature>
<keyword evidence="3" id="KW-1185">Reference proteome</keyword>